<proteinExistence type="predicted"/>
<keyword evidence="9" id="KW-1185">Reference proteome</keyword>
<dbReference type="Proteomes" id="UP000828390">
    <property type="component" value="Unassembled WGS sequence"/>
</dbReference>
<feature type="compositionally biased region" description="Basic and acidic residues" evidence="6">
    <location>
        <begin position="785"/>
        <end position="797"/>
    </location>
</feature>
<evidence type="ECO:0000313" key="9">
    <source>
        <dbReference type="Proteomes" id="UP000828390"/>
    </source>
</evidence>
<reference evidence="8" key="1">
    <citation type="journal article" date="2019" name="bioRxiv">
        <title>The Genome of the Zebra Mussel, Dreissena polymorpha: A Resource for Invasive Species Research.</title>
        <authorList>
            <person name="McCartney M.A."/>
            <person name="Auch B."/>
            <person name="Kono T."/>
            <person name="Mallez S."/>
            <person name="Zhang Y."/>
            <person name="Obille A."/>
            <person name="Becker A."/>
            <person name="Abrahante J.E."/>
            <person name="Garbe J."/>
            <person name="Badalamenti J.P."/>
            <person name="Herman A."/>
            <person name="Mangelson H."/>
            <person name="Liachko I."/>
            <person name="Sullivan S."/>
            <person name="Sone E.D."/>
            <person name="Koren S."/>
            <person name="Silverstein K.A.T."/>
            <person name="Beckman K.B."/>
            <person name="Gohl D.M."/>
        </authorList>
    </citation>
    <scope>NUCLEOTIDE SEQUENCE</scope>
    <source>
        <strain evidence="8">Duluth1</strain>
        <tissue evidence="8">Whole animal</tissue>
    </source>
</reference>
<dbReference type="OrthoDB" id="10037120at2759"/>
<dbReference type="GO" id="GO:0005886">
    <property type="term" value="C:plasma membrane"/>
    <property type="evidence" value="ECO:0007669"/>
    <property type="project" value="TreeGrafter"/>
</dbReference>
<evidence type="ECO:0000259" key="7">
    <source>
        <dbReference type="PROSITE" id="PS50104"/>
    </source>
</evidence>
<evidence type="ECO:0000256" key="5">
    <source>
        <dbReference type="ARBA" id="ARBA00023136"/>
    </source>
</evidence>
<comment type="caution">
    <text evidence="8">The sequence shown here is derived from an EMBL/GenBank/DDBJ whole genome shotgun (WGS) entry which is preliminary data.</text>
</comment>
<dbReference type="GO" id="GO:0038023">
    <property type="term" value="F:signaling receptor activity"/>
    <property type="evidence" value="ECO:0007669"/>
    <property type="project" value="TreeGrafter"/>
</dbReference>
<feature type="domain" description="TIR" evidence="7">
    <location>
        <begin position="372"/>
        <end position="508"/>
    </location>
</feature>
<dbReference type="Gene3D" id="3.40.50.10140">
    <property type="entry name" value="Toll/interleukin-1 receptor homology (TIR) domain"/>
    <property type="match status" value="2"/>
</dbReference>
<name>A0A9D4R466_DREPO</name>
<dbReference type="InterPro" id="IPR000157">
    <property type="entry name" value="TIR_dom"/>
</dbReference>
<dbReference type="PANTHER" id="PTHR24365:SF530">
    <property type="entry name" value="MSTPROX-RELATED"/>
    <property type="match status" value="1"/>
</dbReference>
<accession>A0A9D4R466</accession>
<keyword evidence="3" id="KW-0732">Signal</keyword>
<feature type="region of interest" description="Disordered" evidence="6">
    <location>
        <begin position="775"/>
        <end position="797"/>
    </location>
</feature>
<gene>
    <name evidence="8" type="ORF">DPMN_095799</name>
</gene>
<keyword evidence="2" id="KW-0812">Transmembrane</keyword>
<dbReference type="EMBL" id="JAIWYP010000003">
    <property type="protein sequence ID" value="KAH3853277.1"/>
    <property type="molecule type" value="Genomic_DNA"/>
</dbReference>
<dbReference type="GO" id="GO:0007165">
    <property type="term" value="P:signal transduction"/>
    <property type="evidence" value="ECO:0007669"/>
    <property type="project" value="InterPro"/>
</dbReference>
<dbReference type="Pfam" id="PF13676">
    <property type="entry name" value="TIR_2"/>
    <property type="match status" value="2"/>
</dbReference>
<evidence type="ECO:0000256" key="3">
    <source>
        <dbReference type="ARBA" id="ARBA00022729"/>
    </source>
</evidence>
<feature type="domain" description="TIR" evidence="7">
    <location>
        <begin position="214"/>
        <end position="357"/>
    </location>
</feature>
<dbReference type="PANTHER" id="PTHR24365">
    <property type="entry name" value="TOLL-LIKE RECEPTOR"/>
    <property type="match status" value="1"/>
</dbReference>
<protein>
    <recommendedName>
        <fullName evidence="7">TIR domain-containing protein</fullName>
    </recommendedName>
</protein>
<evidence type="ECO:0000313" key="8">
    <source>
        <dbReference type="EMBL" id="KAH3853277.1"/>
    </source>
</evidence>
<comment type="subcellular location">
    <subcellularLocation>
        <location evidence="1">Membrane</location>
    </subcellularLocation>
</comment>
<sequence>MSEKLRLNPDHVIELWTQNGMYRIELLYGDITTLPRDQKVDFIMVSAFPGDYSCTSSSKTVIGALKHRLGVDISKLSYEKELDLRHHFSCWLSKQVDSSLSFDRVLCFEKRRSEMGVPAQIGEMFRVFTPVFNNKDHSVITPLLATGNQGQSKAAVLEAMIEAAASWIYAGLPLRVLKIVVYGTFSSQIHETFDRLKKKHLIKNQQMKDHIFNKKYDIYLLYEPSNFELGKAVEKAFLASRSDIHIYVQKKEFQKEVVWQKEIFKTLVSCKRVVALLTPQFMSSPQCLDQYNMAMCCNRLFSTEVLAPLYMETIENLPSYMGLVQWIDCRVRKEGDTMKNKNAAACSAVLASLSNQSDDNKPILQINPADKFDYDVFISYSHKNPEHAEKMLKTISNIDPGLRVFYDRSELKTGINWQNMLYQCVGECRCMIALVSQTYISSTVCTEEFNLALARHLCKDKGLRLIVVLIESLDVVPGYMTEGIEVVQGHKNFETTVSSIANDVVQWLTIHDSTEADINPDDMTIIDIYEKIAHLRCTEVHQRYQMTKNFQRLVPLELPNLKNKSQDNLQVHLALIYANDAIHLAGTFCALVDGLCPNLNISVHTSADQQRMTALETAKTVVIFITQQFIQSEGHMAELHMVMNRQRSESTDILYLIKAGPLHGRPFFPRILKYDLVSSDDVWTELEAAQGKDKKGVEKKTVSNKISRIGNASTFFIRYSEYFAMVKASDDVLDFLFNKRSSPEKHGPLLVNLRNPRPIQDTGNIVPVVPRPVESHTIQGPSVEQSREPNKQDSLEEDVRRMNEEKFYVDETLIKQDSLEEDVRRMNEEKFYVDETLIAGGPKQKKNEKSSSCIIL</sequence>
<evidence type="ECO:0000256" key="1">
    <source>
        <dbReference type="ARBA" id="ARBA00004370"/>
    </source>
</evidence>
<evidence type="ECO:0000256" key="6">
    <source>
        <dbReference type="SAM" id="MobiDB-lite"/>
    </source>
</evidence>
<dbReference type="AlphaFoldDB" id="A0A9D4R466"/>
<dbReference type="SUPFAM" id="SSF52200">
    <property type="entry name" value="Toll/Interleukin receptor TIR domain"/>
    <property type="match status" value="3"/>
</dbReference>
<dbReference type="SMART" id="SM00255">
    <property type="entry name" value="TIR"/>
    <property type="match status" value="2"/>
</dbReference>
<dbReference type="InterPro" id="IPR035897">
    <property type="entry name" value="Toll_tir_struct_dom_sf"/>
</dbReference>
<keyword evidence="4" id="KW-1133">Transmembrane helix</keyword>
<evidence type="ECO:0000256" key="2">
    <source>
        <dbReference type="ARBA" id="ARBA00022692"/>
    </source>
</evidence>
<organism evidence="8 9">
    <name type="scientific">Dreissena polymorpha</name>
    <name type="common">Zebra mussel</name>
    <name type="synonym">Mytilus polymorpha</name>
    <dbReference type="NCBI Taxonomy" id="45954"/>
    <lineage>
        <taxon>Eukaryota</taxon>
        <taxon>Metazoa</taxon>
        <taxon>Spiralia</taxon>
        <taxon>Lophotrochozoa</taxon>
        <taxon>Mollusca</taxon>
        <taxon>Bivalvia</taxon>
        <taxon>Autobranchia</taxon>
        <taxon>Heteroconchia</taxon>
        <taxon>Euheterodonta</taxon>
        <taxon>Imparidentia</taxon>
        <taxon>Neoheterodontei</taxon>
        <taxon>Myida</taxon>
        <taxon>Dreissenoidea</taxon>
        <taxon>Dreissenidae</taxon>
        <taxon>Dreissena</taxon>
    </lineage>
</organism>
<evidence type="ECO:0000256" key="4">
    <source>
        <dbReference type="ARBA" id="ARBA00022989"/>
    </source>
</evidence>
<keyword evidence="5" id="KW-0472">Membrane</keyword>
<dbReference type="PROSITE" id="PS50104">
    <property type="entry name" value="TIR"/>
    <property type="match status" value="2"/>
</dbReference>
<reference evidence="8" key="2">
    <citation type="submission" date="2020-11" db="EMBL/GenBank/DDBJ databases">
        <authorList>
            <person name="McCartney M.A."/>
            <person name="Auch B."/>
            <person name="Kono T."/>
            <person name="Mallez S."/>
            <person name="Becker A."/>
            <person name="Gohl D.M."/>
            <person name="Silverstein K.A.T."/>
            <person name="Koren S."/>
            <person name="Bechman K.B."/>
            <person name="Herman A."/>
            <person name="Abrahante J.E."/>
            <person name="Garbe J."/>
        </authorList>
    </citation>
    <scope>NUCLEOTIDE SEQUENCE</scope>
    <source>
        <strain evidence="8">Duluth1</strain>
        <tissue evidence="8">Whole animal</tissue>
    </source>
</reference>